<proteinExistence type="predicted"/>
<name>A0A6J7FWL3_9ZZZZ</name>
<dbReference type="EMBL" id="CAFBMB010000049">
    <property type="protein sequence ID" value="CAB4898464.1"/>
    <property type="molecule type" value="Genomic_DNA"/>
</dbReference>
<reference evidence="1" key="1">
    <citation type="submission" date="2020-05" db="EMBL/GenBank/DDBJ databases">
        <authorList>
            <person name="Chiriac C."/>
            <person name="Salcher M."/>
            <person name="Ghai R."/>
            <person name="Kavagutti S V."/>
        </authorList>
    </citation>
    <scope>NUCLEOTIDE SEQUENCE</scope>
</reference>
<protein>
    <submittedName>
        <fullName evidence="1">Unannotated protein</fullName>
    </submittedName>
</protein>
<gene>
    <name evidence="1" type="ORF">UFOPK3516_00811</name>
</gene>
<evidence type="ECO:0000313" key="1">
    <source>
        <dbReference type="EMBL" id="CAB4898464.1"/>
    </source>
</evidence>
<dbReference type="AlphaFoldDB" id="A0A6J7FWL3"/>
<sequence length="53" mass="6028">MRKTVKRRVSLAVRSDMMPAAMRTTTNIIAVWMVKNAKYSPGRNRSCAMRSPT</sequence>
<accession>A0A6J7FWL3</accession>
<organism evidence="1">
    <name type="scientific">freshwater metagenome</name>
    <dbReference type="NCBI Taxonomy" id="449393"/>
    <lineage>
        <taxon>unclassified sequences</taxon>
        <taxon>metagenomes</taxon>
        <taxon>ecological metagenomes</taxon>
    </lineage>
</organism>